<dbReference type="AlphaFoldDB" id="A0A1B6DQV2"/>
<dbReference type="SUPFAM" id="SSF69203">
    <property type="entry name" value="Nucleoplasmin-like core domain"/>
    <property type="match status" value="1"/>
</dbReference>
<keyword evidence="3" id="KW-0539">Nucleus</keyword>
<dbReference type="GO" id="GO:0005654">
    <property type="term" value="C:nucleoplasm"/>
    <property type="evidence" value="ECO:0007669"/>
    <property type="project" value="TreeGrafter"/>
</dbReference>
<dbReference type="Gene3D" id="2.60.120.340">
    <property type="entry name" value="Nucleoplasmin core domain"/>
    <property type="match status" value="1"/>
</dbReference>
<dbReference type="EMBL" id="GEDC01009315">
    <property type="protein sequence ID" value="JAS27983.1"/>
    <property type="molecule type" value="Transcribed_RNA"/>
</dbReference>
<dbReference type="PANTHER" id="PTHR22747">
    <property type="entry name" value="NUCLEOPLASMIN"/>
    <property type="match status" value="1"/>
</dbReference>
<organism evidence="6">
    <name type="scientific">Clastoptera arizonana</name>
    <name type="common">Arizona spittle bug</name>
    <dbReference type="NCBI Taxonomy" id="38151"/>
    <lineage>
        <taxon>Eukaryota</taxon>
        <taxon>Metazoa</taxon>
        <taxon>Ecdysozoa</taxon>
        <taxon>Arthropoda</taxon>
        <taxon>Hexapoda</taxon>
        <taxon>Insecta</taxon>
        <taxon>Pterygota</taxon>
        <taxon>Neoptera</taxon>
        <taxon>Paraneoptera</taxon>
        <taxon>Hemiptera</taxon>
        <taxon>Auchenorrhyncha</taxon>
        <taxon>Cercopoidea</taxon>
        <taxon>Clastopteridae</taxon>
        <taxon>Clastoptera</taxon>
    </lineage>
</organism>
<evidence type="ECO:0000256" key="2">
    <source>
        <dbReference type="ARBA" id="ARBA00010744"/>
    </source>
</evidence>
<comment type="similarity">
    <text evidence="2">Belongs to the nucleoplasmin family.</text>
</comment>
<feature type="compositionally biased region" description="Acidic residues" evidence="4">
    <location>
        <begin position="123"/>
        <end position="147"/>
    </location>
</feature>
<evidence type="ECO:0000256" key="3">
    <source>
        <dbReference type="ARBA" id="ARBA00023242"/>
    </source>
</evidence>
<accession>A0A1B6DQV2</accession>
<name>A0A1B6DQV2_9HEMI</name>
<dbReference type="InterPro" id="IPR024057">
    <property type="entry name" value="Nucleoplasmin_core_dom"/>
</dbReference>
<dbReference type="Pfam" id="PF03066">
    <property type="entry name" value="Nucleoplasmin"/>
    <property type="match status" value="1"/>
</dbReference>
<reference evidence="6" key="1">
    <citation type="submission" date="2015-12" db="EMBL/GenBank/DDBJ databases">
        <title>De novo transcriptome assembly of four potential Pierce s Disease insect vectors from Arizona vineyards.</title>
        <authorList>
            <person name="Tassone E.E."/>
        </authorList>
    </citation>
    <scope>NUCLEOTIDE SEQUENCE</scope>
</reference>
<dbReference type="GO" id="GO:0042393">
    <property type="term" value="F:histone binding"/>
    <property type="evidence" value="ECO:0007669"/>
    <property type="project" value="TreeGrafter"/>
</dbReference>
<proteinExistence type="inferred from homology"/>
<feature type="region of interest" description="Disordered" evidence="4">
    <location>
        <begin position="121"/>
        <end position="178"/>
    </location>
</feature>
<evidence type="ECO:0000313" key="6">
    <source>
        <dbReference type="EMBL" id="JAS27983.1"/>
    </source>
</evidence>
<evidence type="ECO:0000256" key="4">
    <source>
        <dbReference type="SAM" id="MobiDB-lite"/>
    </source>
</evidence>
<dbReference type="GO" id="GO:0005737">
    <property type="term" value="C:cytoplasm"/>
    <property type="evidence" value="ECO:0007669"/>
    <property type="project" value="TreeGrafter"/>
</dbReference>
<dbReference type="InterPro" id="IPR036824">
    <property type="entry name" value="Nucleoplasmin_core_dom_sf"/>
</dbReference>
<dbReference type="GO" id="GO:0005730">
    <property type="term" value="C:nucleolus"/>
    <property type="evidence" value="ECO:0007669"/>
    <property type="project" value="TreeGrafter"/>
</dbReference>
<comment type="subcellular location">
    <subcellularLocation>
        <location evidence="1">Nucleus</location>
    </subcellularLocation>
</comment>
<dbReference type="InterPro" id="IPR004301">
    <property type="entry name" value="Nucleoplasmin"/>
</dbReference>
<dbReference type="GO" id="GO:0003723">
    <property type="term" value="F:RNA binding"/>
    <property type="evidence" value="ECO:0007669"/>
    <property type="project" value="TreeGrafter"/>
</dbReference>
<gene>
    <name evidence="6" type="ORF">g.2147</name>
</gene>
<dbReference type="GO" id="GO:0006338">
    <property type="term" value="P:chromatin remodeling"/>
    <property type="evidence" value="ECO:0007669"/>
    <property type="project" value="TreeGrafter"/>
</dbReference>
<dbReference type="PANTHER" id="PTHR22747:SF18">
    <property type="entry name" value="GEO09167P1-RELATED"/>
    <property type="match status" value="1"/>
</dbReference>
<dbReference type="GO" id="GO:0003682">
    <property type="term" value="F:chromatin binding"/>
    <property type="evidence" value="ECO:0007669"/>
    <property type="project" value="TreeGrafter"/>
</dbReference>
<evidence type="ECO:0000256" key="1">
    <source>
        <dbReference type="ARBA" id="ARBA00004123"/>
    </source>
</evidence>
<sequence>MTEDYFWGLTLNKDNKKETWDPDAHTNNDDSHAVRGEHTLVVKQVLLGQAAINSPGEVNVIQVEAMGFKSDIQVPIAVLKSGQQNSAFMDLLFPDPPVTFKLVEGNGPVYILGNHSVGRELVGEDDDEDEELDDELDEEDMDGDFEEMEKSMEDKKRKIVTQVTNSKPKAKKSKVEEK</sequence>
<evidence type="ECO:0000259" key="5">
    <source>
        <dbReference type="Pfam" id="PF03066"/>
    </source>
</evidence>
<feature type="domain" description="Nucleoplasmin core" evidence="5">
    <location>
        <begin position="6"/>
        <end position="116"/>
    </location>
</feature>
<protein>
    <recommendedName>
        <fullName evidence="5">Nucleoplasmin core domain-containing protein</fullName>
    </recommendedName>
</protein>